<comment type="caution">
    <text evidence="1">The sequence shown here is derived from an EMBL/GenBank/DDBJ whole genome shotgun (WGS) entry which is preliminary data.</text>
</comment>
<protein>
    <submittedName>
        <fullName evidence="1">Uncharacterized protein</fullName>
    </submittedName>
</protein>
<dbReference type="Proteomes" id="UP001218188">
    <property type="component" value="Unassembled WGS sequence"/>
</dbReference>
<dbReference type="AlphaFoldDB" id="A0AAD6SIB2"/>
<dbReference type="EMBL" id="JARJCM010000120">
    <property type="protein sequence ID" value="KAJ7027692.1"/>
    <property type="molecule type" value="Genomic_DNA"/>
</dbReference>
<proteinExistence type="predicted"/>
<keyword evidence="2" id="KW-1185">Reference proteome</keyword>
<gene>
    <name evidence="1" type="ORF">C8F04DRAFT_1189250</name>
</gene>
<organism evidence="1 2">
    <name type="scientific">Mycena alexandri</name>
    <dbReference type="NCBI Taxonomy" id="1745969"/>
    <lineage>
        <taxon>Eukaryota</taxon>
        <taxon>Fungi</taxon>
        <taxon>Dikarya</taxon>
        <taxon>Basidiomycota</taxon>
        <taxon>Agaricomycotina</taxon>
        <taxon>Agaricomycetes</taxon>
        <taxon>Agaricomycetidae</taxon>
        <taxon>Agaricales</taxon>
        <taxon>Marasmiineae</taxon>
        <taxon>Mycenaceae</taxon>
        <taxon>Mycena</taxon>
    </lineage>
</organism>
<reference evidence="1" key="1">
    <citation type="submission" date="2023-03" db="EMBL/GenBank/DDBJ databases">
        <title>Massive genome expansion in bonnet fungi (Mycena s.s.) driven by repeated elements and novel gene families across ecological guilds.</title>
        <authorList>
            <consortium name="Lawrence Berkeley National Laboratory"/>
            <person name="Harder C.B."/>
            <person name="Miyauchi S."/>
            <person name="Viragh M."/>
            <person name="Kuo A."/>
            <person name="Thoen E."/>
            <person name="Andreopoulos B."/>
            <person name="Lu D."/>
            <person name="Skrede I."/>
            <person name="Drula E."/>
            <person name="Henrissat B."/>
            <person name="Morin E."/>
            <person name="Kohler A."/>
            <person name="Barry K."/>
            <person name="LaButti K."/>
            <person name="Morin E."/>
            <person name="Salamov A."/>
            <person name="Lipzen A."/>
            <person name="Mereny Z."/>
            <person name="Hegedus B."/>
            <person name="Baldrian P."/>
            <person name="Stursova M."/>
            <person name="Weitz H."/>
            <person name="Taylor A."/>
            <person name="Grigoriev I.V."/>
            <person name="Nagy L.G."/>
            <person name="Martin F."/>
            <person name="Kauserud H."/>
        </authorList>
    </citation>
    <scope>NUCLEOTIDE SEQUENCE</scope>
    <source>
        <strain evidence="1">CBHHK200</strain>
    </source>
</reference>
<sequence>MTYGGKKKTKNRNFKVSLHGWHPTTSPGDTGFVGHGEVALDVTEDFCIGIEVMDGRCTRRCTAGVAGTRNHLRQGTRGSGCCMFLRGGGGCARTCAAPSARGGGGGGRVRGGAWRMVPVCGGYSGAGAKLGRVHAQHAHDSREPVIEAVNERVDVVVVVLVEDETFLMNIMSFKQGQTTRRMSMHVMDTIVEHQEDPARIAVYNGGSSRFARNNPVTAGARRRASFYEGLTAPQIIQPAGKPWGTIKQGETIVATGNTWARSKSILLFKVTSGCAPMSGMKSKQLKFSELLEQRSVSGQNLI</sequence>
<evidence type="ECO:0000313" key="1">
    <source>
        <dbReference type="EMBL" id="KAJ7027692.1"/>
    </source>
</evidence>
<evidence type="ECO:0000313" key="2">
    <source>
        <dbReference type="Proteomes" id="UP001218188"/>
    </source>
</evidence>
<accession>A0AAD6SIB2</accession>
<name>A0AAD6SIB2_9AGAR</name>